<dbReference type="AlphaFoldDB" id="A0A453NAX4"/>
<feature type="chain" id="PRO_5019204005" description="HTH myb-type domain-containing protein" evidence="1">
    <location>
        <begin position="20"/>
        <end position="79"/>
    </location>
</feature>
<name>A0A453NAX4_AEGTS</name>
<organism evidence="2 3">
    <name type="scientific">Aegilops tauschii subsp. strangulata</name>
    <name type="common">Goatgrass</name>
    <dbReference type="NCBI Taxonomy" id="200361"/>
    <lineage>
        <taxon>Eukaryota</taxon>
        <taxon>Viridiplantae</taxon>
        <taxon>Streptophyta</taxon>
        <taxon>Embryophyta</taxon>
        <taxon>Tracheophyta</taxon>
        <taxon>Spermatophyta</taxon>
        <taxon>Magnoliopsida</taxon>
        <taxon>Liliopsida</taxon>
        <taxon>Poales</taxon>
        <taxon>Poaceae</taxon>
        <taxon>BOP clade</taxon>
        <taxon>Pooideae</taxon>
        <taxon>Triticodae</taxon>
        <taxon>Triticeae</taxon>
        <taxon>Triticinae</taxon>
        <taxon>Aegilops</taxon>
    </lineage>
</organism>
<evidence type="ECO:0000313" key="3">
    <source>
        <dbReference type="Proteomes" id="UP000015105"/>
    </source>
</evidence>
<proteinExistence type="predicted"/>
<evidence type="ECO:0000313" key="2">
    <source>
        <dbReference type="EnsemblPlants" id="AET6Gv20300100.10"/>
    </source>
</evidence>
<reference evidence="2" key="4">
    <citation type="submission" date="2019-03" db="UniProtKB">
        <authorList>
            <consortium name="EnsemblPlants"/>
        </authorList>
    </citation>
    <scope>IDENTIFICATION</scope>
</reference>
<keyword evidence="1" id="KW-0732">Signal</keyword>
<reference evidence="3" key="1">
    <citation type="journal article" date="2014" name="Science">
        <title>Ancient hybridizations among the ancestral genomes of bread wheat.</title>
        <authorList>
            <consortium name="International Wheat Genome Sequencing Consortium,"/>
            <person name="Marcussen T."/>
            <person name="Sandve S.R."/>
            <person name="Heier L."/>
            <person name="Spannagl M."/>
            <person name="Pfeifer M."/>
            <person name="Jakobsen K.S."/>
            <person name="Wulff B.B."/>
            <person name="Steuernagel B."/>
            <person name="Mayer K.F."/>
            <person name="Olsen O.A."/>
        </authorList>
    </citation>
    <scope>NUCLEOTIDE SEQUENCE [LARGE SCALE GENOMIC DNA]</scope>
    <source>
        <strain evidence="3">cv. AL8/78</strain>
    </source>
</reference>
<reference evidence="3" key="2">
    <citation type="journal article" date="2017" name="Nat. Plants">
        <title>The Aegilops tauschii genome reveals multiple impacts of transposons.</title>
        <authorList>
            <person name="Zhao G."/>
            <person name="Zou C."/>
            <person name="Li K."/>
            <person name="Wang K."/>
            <person name="Li T."/>
            <person name="Gao L."/>
            <person name="Zhang X."/>
            <person name="Wang H."/>
            <person name="Yang Z."/>
            <person name="Liu X."/>
            <person name="Jiang W."/>
            <person name="Mao L."/>
            <person name="Kong X."/>
            <person name="Jiao Y."/>
            <person name="Jia J."/>
        </authorList>
    </citation>
    <scope>NUCLEOTIDE SEQUENCE [LARGE SCALE GENOMIC DNA]</scope>
    <source>
        <strain evidence="3">cv. AL8/78</strain>
    </source>
</reference>
<sequence length="79" mass="9068">MSHLLFLALLRTLMGCVCLQRRTDSSIKNHWNISLRKKLDIYGTRSILAIPRLIGLDDFKYKQKTAASEGRLDLNNSSF</sequence>
<feature type="signal peptide" evidence="1">
    <location>
        <begin position="1"/>
        <end position="19"/>
    </location>
</feature>
<dbReference type="EnsemblPlants" id="AET6Gv20300100.10">
    <property type="protein sequence ID" value="AET6Gv20300100.10"/>
    <property type="gene ID" value="AET6Gv20300100"/>
</dbReference>
<dbReference type="Gramene" id="AET6Gv20300100.10">
    <property type="protein sequence ID" value="AET6Gv20300100.10"/>
    <property type="gene ID" value="AET6Gv20300100"/>
</dbReference>
<evidence type="ECO:0000256" key="1">
    <source>
        <dbReference type="SAM" id="SignalP"/>
    </source>
</evidence>
<reference evidence="2" key="5">
    <citation type="journal article" date="2021" name="G3 (Bethesda)">
        <title>Aegilops tauschii genome assembly Aet v5.0 features greater sequence contiguity and improved annotation.</title>
        <authorList>
            <person name="Wang L."/>
            <person name="Zhu T."/>
            <person name="Rodriguez J.C."/>
            <person name="Deal K.R."/>
            <person name="Dubcovsky J."/>
            <person name="McGuire P.E."/>
            <person name="Lux T."/>
            <person name="Spannagl M."/>
            <person name="Mayer K.F.X."/>
            <person name="Baldrich P."/>
            <person name="Meyers B.C."/>
            <person name="Huo N."/>
            <person name="Gu Y.Q."/>
            <person name="Zhou H."/>
            <person name="Devos K.M."/>
            <person name="Bennetzen J.L."/>
            <person name="Unver T."/>
            <person name="Budak H."/>
            <person name="Gulick P.J."/>
            <person name="Galiba G."/>
            <person name="Kalapos B."/>
            <person name="Nelson D.R."/>
            <person name="Li P."/>
            <person name="You F.M."/>
            <person name="Luo M.C."/>
            <person name="Dvorak J."/>
        </authorList>
    </citation>
    <scope>NUCLEOTIDE SEQUENCE [LARGE SCALE GENOMIC DNA]</scope>
    <source>
        <strain evidence="2">cv. AL8/78</strain>
    </source>
</reference>
<accession>A0A453NAX4</accession>
<reference evidence="2" key="3">
    <citation type="journal article" date="2017" name="Nature">
        <title>Genome sequence of the progenitor of the wheat D genome Aegilops tauschii.</title>
        <authorList>
            <person name="Luo M.C."/>
            <person name="Gu Y.Q."/>
            <person name="Puiu D."/>
            <person name="Wang H."/>
            <person name="Twardziok S.O."/>
            <person name="Deal K.R."/>
            <person name="Huo N."/>
            <person name="Zhu T."/>
            <person name="Wang L."/>
            <person name="Wang Y."/>
            <person name="McGuire P.E."/>
            <person name="Liu S."/>
            <person name="Long H."/>
            <person name="Ramasamy R.K."/>
            <person name="Rodriguez J.C."/>
            <person name="Van S.L."/>
            <person name="Yuan L."/>
            <person name="Wang Z."/>
            <person name="Xia Z."/>
            <person name="Xiao L."/>
            <person name="Anderson O.D."/>
            <person name="Ouyang S."/>
            <person name="Liang Y."/>
            <person name="Zimin A.V."/>
            <person name="Pertea G."/>
            <person name="Qi P."/>
            <person name="Bennetzen J.L."/>
            <person name="Dai X."/>
            <person name="Dawson M.W."/>
            <person name="Muller H.G."/>
            <person name="Kugler K."/>
            <person name="Rivarola-Duarte L."/>
            <person name="Spannagl M."/>
            <person name="Mayer K.F.X."/>
            <person name="Lu F.H."/>
            <person name="Bevan M.W."/>
            <person name="Leroy P."/>
            <person name="Li P."/>
            <person name="You F.M."/>
            <person name="Sun Q."/>
            <person name="Liu Z."/>
            <person name="Lyons E."/>
            <person name="Wicker T."/>
            <person name="Salzberg S.L."/>
            <person name="Devos K.M."/>
            <person name="Dvorak J."/>
        </authorList>
    </citation>
    <scope>NUCLEOTIDE SEQUENCE [LARGE SCALE GENOMIC DNA]</scope>
    <source>
        <strain evidence="2">cv. AL8/78</strain>
    </source>
</reference>
<evidence type="ECO:0008006" key="4">
    <source>
        <dbReference type="Google" id="ProtNLM"/>
    </source>
</evidence>
<keyword evidence="3" id="KW-1185">Reference proteome</keyword>
<dbReference type="Proteomes" id="UP000015105">
    <property type="component" value="Chromosome 6D"/>
</dbReference>
<protein>
    <recommendedName>
        <fullName evidence="4">HTH myb-type domain-containing protein</fullName>
    </recommendedName>
</protein>